<accession>A0A1Y1I6N1</accession>
<dbReference type="EMBL" id="DF237249">
    <property type="protein sequence ID" value="GAQ86615.1"/>
    <property type="molecule type" value="Genomic_DNA"/>
</dbReference>
<evidence type="ECO:0000256" key="1">
    <source>
        <dbReference type="SAM" id="MobiDB-lite"/>
    </source>
</evidence>
<dbReference type="AlphaFoldDB" id="A0A1Y1I6N1"/>
<evidence type="ECO:0000313" key="3">
    <source>
        <dbReference type="EMBL" id="GAQ86615.1"/>
    </source>
</evidence>
<reference evidence="3 4" key="1">
    <citation type="journal article" date="2014" name="Nat. Commun.">
        <title>Klebsormidium flaccidum genome reveals primary factors for plant terrestrial adaptation.</title>
        <authorList>
            <person name="Hori K."/>
            <person name="Maruyama F."/>
            <person name="Fujisawa T."/>
            <person name="Togashi T."/>
            <person name="Yamamoto N."/>
            <person name="Seo M."/>
            <person name="Sato S."/>
            <person name="Yamada T."/>
            <person name="Mori H."/>
            <person name="Tajima N."/>
            <person name="Moriyama T."/>
            <person name="Ikeuchi M."/>
            <person name="Watanabe M."/>
            <person name="Wada H."/>
            <person name="Kobayashi K."/>
            <person name="Saito M."/>
            <person name="Masuda T."/>
            <person name="Sasaki-Sekimoto Y."/>
            <person name="Mashiguchi K."/>
            <person name="Awai K."/>
            <person name="Shimojima M."/>
            <person name="Masuda S."/>
            <person name="Iwai M."/>
            <person name="Nobusawa T."/>
            <person name="Narise T."/>
            <person name="Kondo S."/>
            <person name="Saito H."/>
            <person name="Sato R."/>
            <person name="Murakawa M."/>
            <person name="Ihara Y."/>
            <person name="Oshima-Yamada Y."/>
            <person name="Ohtaka K."/>
            <person name="Satoh M."/>
            <person name="Sonobe K."/>
            <person name="Ishii M."/>
            <person name="Ohtani R."/>
            <person name="Kanamori-Sato M."/>
            <person name="Honoki R."/>
            <person name="Miyazaki D."/>
            <person name="Mochizuki H."/>
            <person name="Umetsu J."/>
            <person name="Higashi K."/>
            <person name="Shibata D."/>
            <person name="Kamiya Y."/>
            <person name="Sato N."/>
            <person name="Nakamura Y."/>
            <person name="Tabata S."/>
            <person name="Ida S."/>
            <person name="Kurokawa K."/>
            <person name="Ohta H."/>
        </authorList>
    </citation>
    <scope>NUCLEOTIDE SEQUENCE [LARGE SCALE GENOMIC DNA]</scope>
    <source>
        <strain evidence="3 4">NIES-2285</strain>
    </source>
</reference>
<evidence type="ECO:0000256" key="2">
    <source>
        <dbReference type="SAM" id="Phobius"/>
    </source>
</evidence>
<keyword evidence="2" id="KW-0472">Membrane</keyword>
<dbReference type="Proteomes" id="UP000054558">
    <property type="component" value="Unassembled WGS sequence"/>
</dbReference>
<dbReference type="OrthoDB" id="2013362at2759"/>
<evidence type="ECO:0000313" key="4">
    <source>
        <dbReference type="Proteomes" id="UP000054558"/>
    </source>
</evidence>
<gene>
    <name evidence="3" type="ORF">KFL_003000080</name>
</gene>
<organism evidence="3 4">
    <name type="scientific">Klebsormidium nitens</name>
    <name type="common">Green alga</name>
    <name type="synonym">Ulothrix nitens</name>
    <dbReference type="NCBI Taxonomy" id="105231"/>
    <lineage>
        <taxon>Eukaryota</taxon>
        <taxon>Viridiplantae</taxon>
        <taxon>Streptophyta</taxon>
        <taxon>Klebsormidiophyceae</taxon>
        <taxon>Klebsormidiales</taxon>
        <taxon>Klebsormidiaceae</taxon>
        <taxon>Klebsormidium</taxon>
    </lineage>
</organism>
<feature type="compositionally biased region" description="Basic and acidic residues" evidence="1">
    <location>
        <begin position="54"/>
        <end position="63"/>
    </location>
</feature>
<proteinExistence type="predicted"/>
<keyword evidence="2" id="KW-0812">Transmembrane</keyword>
<feature type="region of interest" description="Disordered" evidence="1">
    <location>
        <begin position="51"/>
        <end position="74"/>
    </location>
</feature>
<keyword evidence="4" id="KW-1185">Reference proteome</keyword>
<sequence length="269" mass="28712">MIPGRQITVDPALSRPGAGAAESESDSSLEFDLVGERFLATEVTSVCASQQRFTTERERERHRGGSGAKIFPSGVRDGEKVQRNMAMNSVHAPTFALFLLLGTLCAGLAAAQSPSNSTPGVPSTGCTCTCPPSTTCSELQGRCDWYFLGSGPGSPTPTFNLRDGQGDHAISPPITYKDGQTVLAANTNGGYTYTGAAIPNESQNQFYGNGAYVYYRTFNYPLSVENYKGRCFLLPLTEIELGDGSNLNRGDGNAAYLESRRCVVFATQA</sequence>
<keyword evidence="2" id="KW-1133">Transmembrane helix</keyword>
<feature type="region of interest" description="Disordered" evidence="1">
    <location>
        <begin position="1"/>
        <end position="27"/>
    </location>
</feature>
<feature type="transmembrane region" description="Helical" evidence="2">
    <location>
        <begin position="90"/>
        <end position="111"/>
    </location>
</feature>
<protein>
    <submittedName>
        <fullName evidence="3">Uncharacterized protein</fullName>
    </submittedName>
</protein>
<name>A0A1Y1I6N1_KLENI</name>